<sequence length="1265" mass="134151">MAACMPPGIYGRRILLDFASVALRYLRPPILFSRGEAQTAAAAGRALCATAAERQLYMHSPALQVPATDSEPLRPAETRFQIGDERGVRTGSRGQSPRIIIIRSTEHFGSQRVSELLAVMVPSSGLSVLTKALHAATAPAPRSSETSTTESAAAGAAPRPIMTSSASTSSSLSHTASEFGRHLKRALHDEWSRSPSDSRPPLRQSTSSQASYATAGGSSSADHSSVTAPRRPPPPPPPPPVLPSEHEAAPIQSGFAPPSGPPPGPASLFQQQEKPGFARRASTGLTGKSAEEQEAEQVEQAMRDSLRDEQPRAGQMNGDEADLKRALALSEAEERQRRDDDAARERADFARALAASRRSPTPTSSLQGYDRPTPTNSRPHSPAGLADLLPAFSDRDSAPSGYMPEKSLHHPQGRPALPPGAGAAWDDEMREMEMLALAIRISQEEEEERKRIEESQLGEALRRSETDATIASDSSATSTLAPRIEPSNPGVSSPTSSSDESTALPAAPRSRRSSWIQPPLASSMARQSSASSFDEAGTATAHEPVPPTRPPRPFLLPPAKSPEVEASPAGSALSNEPAHVPSLRPRVAIPLRAPPPKPRRAAPLPPGAAGPTANSPVSSPRLAPFPRFNASGADERWRRDNDGSPQEMPNLTPSSSIRGHGPPFDRDTSGGQPAMGAEAVSLSGALLDRRASQASSLSYTTAPSELHGTSTEDGDDVPLSPLSIRNPDLRAATPSDDSRSSTLSSSTDSMSPRPDYQHDPAWNGLEQSFVPAGAMGMSSYAGRSMSAISELTEPISIAAATEDGASVRGQPSEGSLSRADSFPSTVSIDSEGQDSLGRSPTFAQDRAESGTQQHEDVTDTPRPQAAPFPPRGDSVSIPLEPGSMTMPPDGEASGHSPTIRPMRDSQANLGVPLAEHGDGLRCGYPAECARDLDHVCPADGLSALNSIPETIELASDLPPNHTSWAIEAHSWVALVRALMWYGDTVLCAALEDLSQSPSSRCAATATLEFRSDDEGILVMRLVLTLLPPKDPASHEAVHRELRVQKTPHKSYKGKGKMRAVPAPASTAFLLPDVVHLPARLSSLAIQLYSLRHLASIARATQPSQPLSTKVPSHAEGYAALRELADAIAILAQAAQSRRTTTASTPAGSRSGDDYPQEAATDTGDGPDQNQRLVDRLRSRLRGLKRNRSERPADGESDDLQAVGEHTPRTPNRLVKPPPTGTPGAVHRNRSSSRGRAEEPSAPASRLQVQSVQGRNGDDMRYMPVL</sequence>
<reference evidence="2 3" key="1">
    <citation type="journal article" date="2018" name="Front. Microbiol.">
        <title>Prospects for Fungal Bioremediation of Acidic Radioactive Waste Sites: Characterization and Genome Sequence of Rhodotorula taiwanensis MD1149.</title>
        <authorList>
            <person name="Tkavc R."/>
            <person name="Matrosova V.Y."/>
            <person name="Grichenko O.E."/>
            <person name="Gostincar C."/>
            <person name="Volpe R.P."/>
            <person name="Klimenkova P."/>
            <person name="Gaidamakova E.K."/>
            <person name="Zhou C.E."/>
            <person name="Stewart B.J."/>
            <person name="Lyman M.G."/>
            <person name="Malfatti S.A."/>
            <person name="Rubinfeld B."/>
            <person name="Courtot M."/>
            <person name="Singh J."/>
            <person name="Dalgard C.L."/>
            <person name="Hamilton T."/>
            <person name="Frey K.G."/>
            <person name="Gunde-Cimerman N."/>
            <person name="Dugan L."/>
            <person name="Daly M.J."/>
        </authorList>
    </citation>
    <scope>NUCLEOTIDE SEQUENCE [LARGE SCALE GENOMIC DNA]</scope>
    <source>
        <strain evidence="2 3">MD1149</strain>
    </source>
</reference>
<feature type="compositionally biased region" description="Polar residues" evidence="1">
    <location>
        <begin position="643"/>
        <end position="657"/>
    </location>
</feature>
<dbReference type="SMART" id="SM00726">
    <property type="entry name" value="UIM"/>
    <property type="match status" value="4"/>
</dbReference>
<feature type="compositionally biased region" description="Basic and acidic residues" evidence="1">
    <location>
        <begin position="448"/>
        <end position="466"/>
    </location>
</feature>
<protein>
    <submittedName>
        <fullName evidence="2">Uncharacterized protein</fullName>
    </submittedName>
</protein>
<feature type="compositionally biased region" description="Polar residues" evidence="1">
    <location>
        <begin position="692"/>
        <end position="711"/>
    </location>
</feature>
<feature type="compositionally biased region" description="Basic and acidic residues" evidence="1">
    <location>
        <begin position="633"/>
        <end position="642"/>
    </location>
</feature>
<feature type="region of interest" description="Disordered" evidence="1">
    <location>
        <begin position="442"/>
        <end position="764"/>
    </location>
</feature>
<feature type="region of interest" description="Disordered" evidence="1">
    <location>
        <begin position="1135"/>
        <end position="1265"/>
    </location>
</feature>
<feature type="compositionally biased region" description="Basic and acidic residues" evidence="1">
    <location>
        <begin position="845"/>
        <end position="859"/>
    </location>
</feature>
<feature type="compositionally biased region" description="Low complexity" evidence="1">
    <location>
        <begin position="137"/>
        <end position="177"/>
    </location>
</feature>
<comment type="caution">
    <text evidence="2">The sequence shown here is derived from an EMBL/GenBank/DDBJ whole genome shotgun (WGS) entry which is preliminary data.</text>
</comment>
<dbReference type="InterPro" id="IPR003903">
    <property type="entry name" value="UIM_dom"/>
</dbReference>
<name>A0A2S5BJ98_9BASI</name>
<organism evidence="2 3">
    <name type="scientific">Rhodotorula taiwanensis</name>
    <dbReference type="NCBI Taxonomy" id="741276"/>
    <lineage>
        <taxon>Eukaryota</taxon>
        <taxon>Fungi</taxon>
        <taxon>Dikarya</taxon>
        <taxon>Basidiomycota</taxon>
        <taxon>Pucciniomycotina</taxon>
        <taxon>Microbotryomycetes</taxon>
        <taxon>Sporidiobolales</taxon>
        <taxon>Sporidiobolaceae</taxon>
        <taxon>Rhodotorula</taxon>
    </lineage>
</organism>
<accession>A0A2S5BJ98</accession>
<feature type="compositionally biased region" description="Low complexity" evidence="1">
    <location>
        <begin position="193"/>
        <end position="221"/>
    </location>
</feature>
<dbReference type="AlphaFoldDB" id="A0A2S5BJ98"/>
<feature type="compositionally biased region" description="Low complexity" evidence="1">
    <location>
        <begin position="740"/>
        <end position="754"/>
    </location>
</feature>
<feature type="region of interest" description="Disordered" evidence="1">
    <location>
        <begin position="800"/>
        <end position="904"/>
    </location>
</feature>
<dbReference type="OrthoDB" id="2529379at2759"/>
<feature type="compositionally biased region" description="Low complexity" evidence="1">
    <location>
        <begin position="1135"/>
        <end position="1149"/>
    </location>
</feature>
<gene>
    <name evidence="2" type="ORF">BMF94_0102</name>
</gene>
<feature type="compositionally biased region" description="Basic and acidic residues" evidence="1">
    <location>
        <begin position="1255"/>
        <end position="1265"/>
    </location>
</feature>
<dbReference type="EMBL" id="PJQD01000001">
    <property type="protein sequence ID" value="POY76850.1"/>
    <property type="molecule type" value="Genomic_DNA"/>
</dbReference>
<feature type="compositionally biased region" description="Pro residues" evidence="1">
    <location>
        <begin position="230"/>
        <end position="242"/>
    </location>
</feature>
<feature type="region of interest" description="Disordered" evidence="1">
    <location>
        <begin position="190"/>
        <end position="428"/>
    </location>
</feature>
<feature type="compositionally biased region" description="Low complexity" evidence="1">
    <location>
        <begin position="413"/>
        <end position="424"/>
    </location>
</feature>
<dbReference type="PROSITE" id="PS50330">
    <property type="entry name" value="UIM"/>
    <property type="match status" value="2"/>
</dbReference>
<feature type="compositionally biased region" description="Low complexity" evidence="1">
    <location>
        <begin position="521"/>
        <end position="532"/>
    </location>
</feature>
<keyword evidence="3" id="KW-1185">Reference proteome</keyword>
<feature type="compositionally biased region" description="Basic and acidic residues" evidence="1">
    <location>
        <begin position="332"/>
        <end position="349"/>
    </location>
</feature>
<evidence type="ECO:0000313" key="2">
    <source>
        <dbReference type="EMBL" id="POY76850.1"/>
    </source>
</evidence>
<proteinExistence type="predicted"/>
<feature type="compositionally biased region" description="Low complexity" evidence="1">
    <location>
        <begin position="467"/>
        <end position="501"/>
    </location>
</feature>
<feature type="compositionally biased region" description="Pro residues" evidence="1">
    <location>
        <begin position="544"/>
        <end position="560"/>
    </location>
</feature>
<evidence type="ECO:0000256" key="1">
    <source>
        <dbReference type="SAM" id="MobiDB-lite"/>
    </source>
</evidence>
<evidence type="ECO:0000313" key="3">
    <source>
        <dbReference type="Proteomes" id="UP000237144"/>
    </source>
</evidence>
<feature type="region of interest" description="Disordered" evidence="1">
    <location>
        <begin position="137"/>
        <end position="178"/>
    </location>
</feature>
<feature type="compositionally biased region" description="Basic and acidic residues" evidence="1">
    <location>
        <begin position="301"/>
        <end position="311"/>
    </location>
</feature>
<dbReference type="Proteomes" id="UP000237144">
    <property type="component" value="Unassembled WGS sequence"/>
</dbReference>
<feature type="compositionally biased region" description="Polar residues" evidence="1">
    <location>
        <begin position="359"/>
        <end position="379"/>
    </location>
</feature>